<dbReference type="InterPro" id="IPR030678">
    <property type="entry name" value="Peptide/Ni-bd"/>
</dbReference>
<protein>
    <submittedName>
        <fullName evidence="5">ABC transporter substrate-binding protein</fullName>
    </submittedName>
</protein>
<dbReference type="PROSITE" id="PS51318">
    <property type="entry name" value="TAT"/>
    <property type="match status" value="1"/>
</dbReference>
<dbReference type="Pfam" id="PF00496">
    <property type="entry name" value="SBP_bac_5"/>
    <property type="match status" value="1"/>
</dbReference>
<evidence type="ECO:0000313" key="6">
    <source>
        <dbReference type="Proteomes" id="UP001187346"/>
    </source>
</evidence>
<evidence type="ECO:0000259" key="4">
    <source>
        <dbReference type="Pfam" id="PF00496"/>
    </source>
</evidence>
<feature type="domain" description="Solute-binding protein family 5" evidence="4">
    <location>
        <begin position="88"/>
        <end position="416"/>
    </location>
</feature>
<organism evidence="5 6">
    <name type="scientific">Streptomyces prunicolor</name>
    <dbReference type="NCBI Taxonomy" id="67348"/>
    <lineage>
        <taxon>Bacteria</taxon>
        <taxon>Bacillati</taxon>
        <taxon>Actinomycetota</taxon>
        <taxon>Actinomycetes</taxon>
        <taxon>Kitasatosporales</taxon>
        <taxon>Streptomycetaceae</taxon>
        <taxon>Streptomyces</taxon>
    </lineage>
</organism>
<evidence type="ECO:0000256" key="2">
    <source>
        <dbReference type="ARBA" id="ARBA00022448"/>
    </source>
</evidence>
<dbReference type="Gene3D" id="3.40.190.10">
    <property type="entry name" value="Periplasmic binding protein-like II"/>
    <property type="match status" value="1"/>
</dbReference>
<dbReference type="RefSeq" id="WP_317773130.1">
    <property type="nucleotide sequence ID" value="NZ_JAWMAJ010000082.1"/>
</dbReference>
<dbReference type="PANTHER" id="PTHR30290">
    <property type="entry name" value="PERIPLASMIC BINDING COMPONENT OF ABC TRANSPORTER"/>
    <property type="match status" value="1"/>
</dbReference>
<gene>
    <name evidence="5" type="ORF">R5A26_24145</name>
</gene>
<sequence>MSERLAISRRSLLAAIGVGGALLAVPGCRSAADESTKSSGTAKKGGTLKIAQSADIAPATLFGQNNPNFTLARTVFNTLTQYDHKTLEPKPSLAESWTQTEDGKSITLKLRKGVTFHSGRAFTSADVRFALENLTKDTTASQLKHVALAISKITEVDEHTITLDLAHPVSNLFDLFEILLIVDKESIGELLKGTKIIGTGPFKVASYTPGTGYELKRNDAYWKKGAPLLDAVEVSVVGQSAAMVSSLRSGGTHLLVDVAPLDAASIKSDDQFEVTVSDAHDSGFYIASNVKVKPLDDKRVRQAVAWAIDRDRVLSQVLGGIGTVTSLPWATSSPAYDKTKAAHYTRDLTKAKALIKAAGAGGKTVKVLYNAGLATNAKIAEIVQYDLTQIGLKAQAEPLQAADFLAKLQAGTLPGLFINGHGFGQLHPATLVKGAFPFNADKNASNFDSAKYRELADQLWQATTDAAAKEAADAVNDLLLEEQFVSDLVASSHTFTITKKVQGLSWTMYDYLDLDQTSIG</sequence>
<accession>A0ABU4FEN8</accession>
<dbReference type="Proteomes" id="UP001187346">
    <property type="component" value="Unassembled WGS sequence"/>
</dbReference>
<dbReference type="InterPro" id="IPR000914">
    <property type="entry name" value="SBP_5_dom"/>
</dbReference>
<evidence type="ECO:0000256" key="3">
    <source>
        <dbReference type="ARBA" id="ARBA00022729"/>
    </source>
</evidence>
<dbReference type="InterPro" id="IPR006311">
    <property type="entry name" value="TAT_signal"/>
</dbReference>
<dbReference type="InterPro" id="IPR039424">
    <property type="entry name" value="SBP_5"/>
</dbReference>
<keyword evidence="6" id="KW-1185">Reference proteome</keyword>
<evidence type="ECO:0000256" key="1">
    <source>
        <dbReference type="ARBA" id="ARBA00005695"/>
    </source>
</evidence>
<dbReference type="Gene3D" id="3.10.105.10">
    <property type="entry name" value="Dipeptide-binding Protein, Domain 3"/>
    <property type="match status" value="1"/>
</dbReference>
<name>A0ABU4FEN8_9ACTN</name>
<dbReference type="SUPFAM" id="SSF53850">
    <property type="entry name" value="Periplasmic binding protein-like II"/>
    <property type="match status" value="1"/>
</dbReference>
<evidence type="ECO:0000313" key="5">
    <source>
        <dbReference type="EMBL" id="MDV7219047.1"/>
    </source>
</evidence>
<keyword evidence="2" id="KW-0813">Transport</keyword>
<dbReference type="PIRSF" id="PIRSF002741">
    <property type="entry name" value="MppA"/>
    <property type="match status" value="1"/>
</dbReference>
<keyword evidence="3" id="KW-0732">Signal</keyword>
<proteinExistence type="inferred from homology"/>
<dbReference type="EMBL" id="JAWMAJ010000082">
    <property type="protein sequence ID" value="MDV7219047.1"/>
    <property type="molecule type" value="Genomic_DNA"/>
</dbReference>
<reference evidence="5 6" key="1">
    <citation type="submission" date="2023-10" db="EMBL/GenBank/DDBJ databases">
        <title>Characterization of rhizosphere-enriched actinobacteria from wheat plants lab-grown on chernevaya soil.</title>
        <authorList>
            <person name="Tikhonova E.N."/>
            <person name="Konopkin A."/>
            <person name="Kravchenko I.K."/>
        </authorList>
    </citation>
    <scope>NUCLEOTIDE SEQUENCE [LARGE SCALE GENOMIC DNA]</scope>
    <source>
        <strain evidence="5 6">RR29</strain>
    </source>
</reference>
<dbReference type="CDD" id="cd00995">
    <property type="entry name" value="PBP2_NikA_DppA_OppA_like"/>
    <property type="match status" value="1"/>
</dbReference>
<comment type="similarity">
    <text evidence="1">Belongs to the bacterial solute-binding protein 5 family.</text>
</comment>
<comment type="caution">
    <text evidence="5">The sequence shown here is derived from an EMBL/GenBank/DDBJ whole genome shotgun (WGS) entry which is preliminary data.</text>
</comment>
<dbReference type="PANTHER" id="PTHR30290:SF9">
    <property type="entry name" value="OLIGOPEPTIDE-BINDING PROTEIN APPA"/>
    <property type="match status" value="1"/>
</dbReference>